<dbReference type="PANTHER" id="PTHR42792">
    <property type="entry name" value="FLAGELLIN"/>
    <property type="match status" value="1"/>
</dbReference>
<evidence type="ECO:0000259" key="3">
    <source>
        <dbReference type="Pfam" id="PF00700"/>
    </source>
</evidence>
<reference evidence="4" key="1">
    <citation type="submission" date="2018-05" db="EMBL/GenBank/DDBJ databases">
        <authorList>
            <person name="Lanie J.A."/>
            <person name="Ng W.-L."/>
            <person name="Kazmierczak K.M."/>
            <person name="Andrzejewski T.M."/>
            <person name="Davidsen T.M."/>
            <person name="Wayne K.J."/>
            <person name="Tettelin H."/>
            <person name="Glass J.I."/>
            <person name="Rusch D."/>
            <person name="Podicherti R."/>
            <person name="Tsui H.-C.T."/>
            <person name="Winkler M.E."/>
        </authorList>
    </citation>
    <scope>NUCLEOTIDE SEQUENCE</scope>
</reference>
<dbReference type="InterPro" id="IPR046358">
    <property type="entry name" value="Flagellin_C"/>
</dbReference>
<keyword evidence="1" id="KW-0975">Bacterial flagellum</keyword>
<dbReference type="GO" id="GO:0005198">
    <property type="term" value="F:structural molecule activity"/>
    <property type="evidence" value="ECO:0007669"/>
    <property type="project" value="InterPro"/>
</dbReference>
<dbReference type="PANTHER" id="PTHR42792:SF2">
    <property type="entry name" value="FLAGELLIN"/>
    <property type="match status" value="1"/>
</dbReference>
<accession>A0A381Q284</accession>
<evidence type="ECO:0000259" key="2">
    <source>
        <dbReference type="Pfam" id="PF00669"/>
    </source>
</evidence>
<dbReference type="Gene3D" id="6.10.10.10">
    <property type="entry name" value="Flagellar export chaperone, C-terminal domain"/>
    <property type="match status" value="1"/>
</dbReference>
<evidence type="ECO:0000256" key="1">
    <source>
        <dbReference type="ARBA" id="ARBA00023143"/>
    </source>
</evidence>
<protein>
    <recommendedName>
        <fullName evidence="5">Flagellin N-terminal domain-containing protein</fullName>
    </recommendedName>
</protein>
<dbReference type="EMBL" id="UINC01001130">
    <property type="protein sequence ID" value="SUZ71723.1"/>
    <property type="molecule type" value="Genomic_DNA"/>
</dbReference>
<evidence type="ECO:0008006" key="5">
    <source>
        <dbReference type="Google" id="ProtNLM"/>
    </source>
</evidence>
<name>A0A381Q284_9ZZZZ</name>
<dbReference type="InterPro" id="IPR001492">
    <property type="entry name" value="Flagellin"/>
</dbReference>
<sequence>MKIRQNPTALNTLRHASNYFSKVKGGIERLSSGVKINKGADGPASLIASERLRGNIAGLKQVYSNVSTSVSLLQTAEAALNEVSNMLIKIKQLTVHALNEATNSSDMLAADQQEIENLLSSIDRISQNTEFGGKRLLDGSMSTNGTAVGESLSFVSAEATASSSPEQGWEVDIQQIATRARMKGDVAIDVNNIRNGLQILLNEGGRSMSLNTSEGQLGRDLEQMLKDVEQFPLRFPAAEMSSQIRGMVVYALNQGIAEYGLKLQVMETPDNTLQVQHNNFGDSSTFSVTSSIAGILSPKANIAQIAESGKNIEGTINDQLALGEGQYLTTIQGMEAAGVTVKYEKELGYHEIPVYDDAGLRTGTQLIEQKNEDIVGGPENPKKEGYVHVSQMSKEFQVGVDKQSNSAFSFANVRTNLMGKGIKNKSGFLSLADIDVKTAQGANDAAKIVGQVIDQISVYRGELGSFQKNTLESNLNSLKVAEENITQAESTLRDSDMAAEMSNLTKDQIMLEASTAMIAQANQVPKTVLGLIQNSA</sequence>
<dbReference type="SUPFAM" id="SSF64518">
    <property type="entry name" value="Phase 1 flagellin"/>
    <property type="match status" value="1"/>
</dbReference>
<organism evidence="4">
    <name type="scientific">marine metagenome</name>
    <dbReference type="NCBI Taxonomy" id="408172"/>
    <lineage>
        <taxon>unclassified sequences</taxon>
        <taxon>metagenomes</taxon>
        <taxon>ecological metagenomes</taxon>
    </lineage>
</organism>
<dbReference type="InterPro" id="IPR001029">
    <property type="entry name" value="Flagellin_N"/>
</dbReference>
<dbReference type="AlphaFoldDB" id="A0A381Q284"/>
<evidence type="ECO:0000313" key="4">
    <source>
        <dbReference type="EMBL" id="SUZ71723.1"/>
    </source>
</evidence>
<dbReference type="GO" id="GO:0009288">
    <property type="term" value="C:bacterial-type flagellum"/>
    <property type="evidence" value="ECO:0007669"/>
    <property type="project" value="InterPro"/>
</dbReference>
<dbReference type="Pfam" id="PF00700">
    <property type="entry name" value="Flagellin_C"/>
    <property type="match status" value="1"/>
</dbReference>
<dbReference type="Gene3D" id="1.20.1330.10">
    <property type="entry name" value="f41 fragment of flagellin, N-terminal domain"/>
    <property type="match status" value="2"/>
</dbReference>
<dbReference type="PRINTS" id="PR00207">
    <property type="entry name" value="FLAGELLIN"/>
</dbReference>
<feature type="domain" description="Flagellin C-terminal" evidence="3">
    <location>
        <begin position="447"/>
        <end position="531"/>
    </location>
</feature>
<feature type="domain" description="Flagellin N-terminal" evidence="2">
    <location>
        <begin position="4"/>
        <end position="140"/>
    </location>
</feature>
<gene>
    <name evidence="4" type="ORF">METZ01_LOCUS24577</name>
</gene>
<dbReference type="InterPro" id="IPR042187">
    <property type="entry name" value="Flagellin_C_sub2"/>
</dbReference>
<dbReference type="Pfam" id="PF00669">
    <property type="entry name" value="Flagellin_N"/>
    <property type="match status" value="1"/>
</dbReference>
<proteinExistence type="predicted"/>